<protein>
    <submittedName>
        <fullName evidence="1">Uncharacterized protein</fullName>
    </submittedName>
</protein>
<organism evidence="1 2">
    <name type="scientific">Streptomyces griseoruber</name>
    <dbReference type="NCBI Taxonomy" id="1943"/>
    <lineage>
        <taxon>Bacteria</taxon>
        <taxon>Bacillati</taxon>
        <taxon>Actinomycetota</taxon>
        <taxon>Actinomycetes</taxon>
        <taxon>Kitasatosporales</taxon>
        <taxon>Streptomycetaceae</taxon>
        <taxon>Streptomyces</taxon>
    </lineage>
</organism>
<gene>
    <name evidence="1" type="ORF">AQJ64_12005</name>
</gene>
<comment type="caution">
    <text evidence="1">The sequence shown here is derived from an EMBL/GenBank/DDBJ whole genome shotgun (WGS) entry which is preliminary data.</text>
</comment>
<dbReference type="AlphaFoldDB" id="A0A101T470"/>
<dbReference type="RefSeq" id="WP_055632209.1">
    <property type="nucleotide sequence ID" value="NZ_JBIRRP010000001.1"/>
</dbReference>
<evidence type="ECO:0000313" key="2">
    <source>
        <dbReference type="Proteomes" id="UP000052982"/>
    </source>
</evidence>
<accession>A0A101T470</accession>
<dbReference type="OrthoDB" id="4338931at2"/>
<evidence type="ECO:0000313" key="1">
    <source>
        <dbReference type="EMBL" id="KUN85427.1"/>
    </source>
</evidence>
<dbReference type="STRING" id="1943.AQJ64_12005"/>
<proteinExistence type="predicted"/>
<name>A0A101T470_9ACTN</name>
<dbReference type="Proteomes" id="UP000052982">
    <property type="component" value="Unassembled WGS sequence"/>
</dbReference>
<sequence>MLRADDGETVAERFAAERDWDLIARDVADPERGAELEVVWATDGPVTFQFQEDHVLNEGYVYLAGRDRARVERLEADLTGSLDLWSRDELLREAARHDEGPARGRAILRAGLGAPMEFDHEFYDLITGAMRSGEPAMRAIGIRACAYSPVAEYRPTLEELARNDAEQEIRDLARATLRAFDEFEVGS</sequence>
<keyword evidence="2" id="KW-1185">Reference proteome</keyword>
<dbReference type="EMBL" id="LMWW01000013">
    <property type="protein sequence ID" value="KUN85427.1"/>
    <property type="molecule type" value="Genomic_DNA"/>
</dbReference>
<reference evidence="1 2" key="1">
    <citation type="submission" date="2015-10" db="EMBL/GenBank/DDBJ databases">
        <title>Draft genome sequence of Streptomyces griseoruber DSM 40281, type strain for the species Streptomyces griseoruber.</title>
        <authorList>
            <person name="Ruckert C."/>
            <person name="Winkler A."/>
            <person name="Kalinowski J."/>
            <person name="Kampfer P."/>
            <person name="Glaeser S."/>
        </authorList>
    </citation>
    <scope>NUCLEOTIDE SEQUENCE [LARGE SCALE GENOMIC DNA]</scope>
    <source>
        <strain evidence="1 2">DSM 40281</strain>
    </source>
</reference>